<evidence type="ECO:0000313" key="1">
    <source>
        <dbReference type="EMBL" id="KKK83806.1"/>
    </source>
</evidence>
<comment type="caution">
    <text evidence="1">The sequence shown here is derived from an EMBL/GenBank/DDBJ whole genome shotgun (WGS) entry which is preliminary data.</text>
</comment>
<proteinExistence type="predicted"/>
<name>A0A0F9BH88_9ZZZZ</name>
<organism evidence="1">
    <name type="scientific">marine sediment metagenome</name>
    <dbReference type="NCBI Taxonomy" id="412755"/>
    <lineage>
        <taxon>unclassified sequences</taxon>
        <taxon>metagenomes</taxon>
        <taxon>ecological metagenomes</taxon>
    </lineage>
</organism>
<sequence>MTTRYQKSQIEDVADIISFEMSIHPERPNRTPTLRGVAREFAGLFAADNPLPATLMGATLTLAMTRPQDTASRVASTVSNS</sequence>
<reference evidence="1" key="1">
    <citation type="journal article" date="2015" name="Nature">
        <title>Complex archaea that bridge the gap between prokaryotes and eukaryotes.</title>
        <authorList>
            <person name="Spang A."/>
            <person name="Saw J.H."/>
            <person name="Jorgensen S.L."/>
            <person name="Zaremba-Niedzwiedzka K."/>
            <person name="Martijn J."/>
            <person name="Lind A.E."/>
            <person name="van Eijk R."/>
            <person name="Schleper C."/>
            <person name="Guy L."/>
            <person name="Ettema T.J."/>
        </authorList>
    </citation>
    <scope>NUCLEOTIDE SEQUENCE</scope>
</reference>
<dbReference type="EMBL" id="LAZR01052058">
    <property type="protein sequence ID" value="KKK83806.1"/>
    <property type="molecule type" value="Genomic_DNA"/>
</dbReference>
<dbReference type="AlphaFoldDB" id="A0A0F9BH88"/>
<accession>A0A0F9BH88</accession>
<protein>
    <submittedName>
        <fullName evidence="1">Uncharacterized protein</fullName>
    </submittedName>
</protein>
<gene>
    <name evidence="1" type="ORF">LCGC14_2789710</name>
</gene>